<dbReference type="SMART" id="SM00448">
    <property type="entry name" value="REC"/>
    <property type="match status" value="1"/>
</dbReference>
<reference evidence="8 9" key="1">
    <citation type="submission" date="2016-10" db="EMBL/GenBank/DDBJ databases">
        <authorList>
            <person name="de Groot N.N."/>
        </authorList>
    </citation>
    <scope>NUCLEOTIDE SEQUENCE [LARGE SCALE GENOMIC DNA]</scope>
    <source>
        <strain evidence="8 9">GAS232</strain>
    </source>
</reference>
<evidence type="ECO:0000256" key="2">
    <source>
        <dbReference type="ARBA" id="ARBA00023015"/>
    </source>
</evidence>
<dbReference type="EMBL" id="LT629690">
    <property type="protein sequence ID" value="SDF44149.1"/>
    <property type="molecule type" value="Genomic_DNA"/>
</dbReference>
<organism evidence="8 9">
    <name type="scientific">Terriglobus roseus</name>
    <dbReference type="NCBI Taxonomy" id="392734"/>
    <lineage>
        <taxon>Bacteria</taxon>
        <taxon>Pseudomonadati</taxon>
        <taxon>Acidobacteriota</taxon>
        <taxon>Terriglobia</taxon>
        <taxon>Terriglobales</taxon>
        <taxon>Acidobacteriaceae</taxon>
        <taxon>Terriglobus</taxon>
    </lineage>
</organism>
<dbReference type="SMART" id="SM00421">
    <property type="entry name" value="HTH_LUXR"/>
    <property type="match status" value="1"/>
</dbReference>
<keyword evidence="4" id="KW-0804">Transcription</keyword>
<dbReference type="SUPFAM" id="SSF52172">
    <property type="entry name" value="CheY-like"/>
    <property type="match status" value="1"/>
</dbReference>
<gene>
    <name evidence="8" type="ORF">SAMN05444167_2417</name>
</gene>
<dbReference type="PANTHER" id="PTHR43214:SF41">
    <property type="entry name" value="NITRATE_NITRITE RESPONSE REGULATOR PROTEIN NARP"/>
    <property type="match status" value="1"/>
</dbReference>
<sequence>MDRPGVLIADDHILIAEALRALLEPDYKVLDLVHDGKKLLSRAVELKPEIVILDLGMPLLNGIDAGQQLKKMLPRTKFVVVTMNEDPDVASVALHNWASGYLLKKSAGTELKRALGTILRGKTYVTPSIAQPLMDEFIRNPKPTKDKELTPRQREVLQLLAEGRSMKEAAAILDVAVRTIAFHKYKIMEEFGLKSNAELVRFALHERLVAEDPRFS</sequence>
<evidence type="ECO:0000256" key="3">
    <source>
        <dbReference type="ARBA" id="ARBA00023125"/>
    </source>
</evidence>
<evidence type="ECO:0000256" key="5">
    <source>
        <dbReference type="PROSITE-ProRule" id="PRU00169"/>
    </source>
</evidence>
<evidence type="ECO:0000259" key="6">
    <source>
        <dbReference type="PROSITE" id="PS50043"/>
    </source>
</evidence>
<dbReference type="CDD" id="cd17535">
    <property type="entry name" value="REC_NarL-like"/>
    <property type="match status" value="1"/>
</dbReference>
<dbReference type="CDD" id="cd06170">
    <property type="entry name" value="LuxR_C_like"/>
    <property type="match status" value="1"/>
</dbReference>
<evidence type="ECO:0000259" key="7">
    <source>
        <dbReference type="PROSITE" id="PS50110"/>
    </source>
</evidence>
<feature type="domain" description="Response regulatory" evidence="7">
    <location>
        <begin position="5"/>
        <end position="119"/>
    </location>
</feature>
<keyword evidence="2" id="KW-0805">Transcription regulation</keyword>
<dbReference type="InterPro" id="IPR011006">
    <property type="entry name" value="CheY-like_superfamily"/>
</dbReference>
<dbReference type="SUPFAM" id="SSF46894">
    <property type="entry name" value="C-terminal effector domain of the bipartite response regulators"/>
    <property type="match status" value="1"/>
</dbReference>
<evidence type="ECO:0000256" key="1">
    <source>
        <dbReference type="ARBA" id="ARBA00022553"/>
    </source>
</evidence>
<dbReference type="GO" id="GO:0003677">
    <property type="term" value="F:DNA binding"/>
    <property type="evidence" value="ECO:0007669"/>
    <property type="project" value="UniProtKB-KW"/>
</dbReference>
<dbReference type="InterPro" id="IPR058245">
    <property type="entry name" value="NreC/VraR/RcsB-like_REC"/>
</dbReference>
<dbReference type="RefSeq" id="WP_083345362.1">
    <property type="nucleotide sequence ID" value="NZ_LT629690.1"/>
</dbReference>
<protein>
    <submittedName>
        <fullName evidence="8">Two component transcriptional regulator, LuxR family</fullName>
    </submittedName>
</protein>
<feature type="domain" description="HTH luxR-type" evidence="6">
    <location>
        <begin position="142"/>
        <end position="207"/>
    </location>
</feature>
<dbReference type="PROSITE" id="PS50110">
    <property type="entry name" value="RESPONSE_REGULATORY"/>
    <property type="match status" value="1"/>
</dbReference>
<dbReference type="GO" id="GO:0000160">
    <property type="term" value="P:phosphorelay signal transduction system"/>
    <property type="evidence" value="ECO:0007669"/>
    <property type="project" value="InterPro"/>
</dbReference>
<dbReference type="Pfam" id="PF00196">
    <property type="entry name" value="GerE"/>
    <property type="match status" value="1"/>
</dbReference>
<dbReference type="GO" id="GO:0006355">
    <property type="term" value="P:regulation of DNA-templated transcription"/>
    <property type="evidence" value="ECO:0007669"/>
    <property type="project" value="InterPro"/>
</dbReference>
<dbReference type="PROSITE" id="PS50043">
    <property type="entry name" value="HTH_LUXR_2"/>
    <property type="match status" value="1"/>
</dbReference>
<dbReference type="OrthoDB" id="128851at2"/>
<dbReference type="PRINTS" id="PR00038">
    <property type="entry name" value="HTHLUXR"/>
</dbReference>
<dbReference type="Gene3D" id="3.40.50.2300">
    <property type="match status" value="1"/>
</dbReference>
<dbReference type="Pfam" id="PF00072">
    <property type="entry name" value="Response_reg"/>
    <property type="match status" value="1"/>
</dbReference>
<evidence type="ECO:0000313" key="8">
    <source>
        <dbReference type="EMBL" id="SDF44149.1"/>
    </source>
</evidence>
<name>A0A1G7L566_9BACT</name>
<proteinExistence type="predicted"/>
<dbReference type="InterPro" id="IPR001789">
    <property type="entry name" value="Sig_transdc_resp-reg_receiver"/>
</dbReference>
<keyword evidence="3" id="KW-0238">DNA-binding</keyword>
<feature type="modified residue" description="4-aspartylphosphate" evidence="5">
    <location>
        <position position="54"/>
    </location>
</feature>
<dbReference type="InterPro" id="IPR039420">
    <property type="entry name" value="WalR-like"/>
</dbReference>
<evidence type="ECO:0000313" key="9">
    <source>
        <dbReference type="Proteomes" id="UP000182427"/>
    </source>
</evidence>
<evidence type="ECO:0000256" key="4">
    <source>
        <dbReference type="ARBA" id="ARBA00023163"/>
    </source>
</evidence>
<dbReference type="PANTHER" id="PTHR43214">
    <property type="entry name" value="TWO-COMPONENT RESPONSE REGULATOR"/>
    <property type="match status" value="1"/>
</dbReference>
<accession>A0A1G7L566</accession>
<dbReference type="InterPro" id="IPR016032">
    <property type="entry name" value="Sig_transdc_resp-reg_C-effctor"/>
</dbReference>
<keyword evidence="9" id="KW-1185">Reference proteome</keyword>
<dbReference type="AlphaFoldDB" id="A0A1G7L566"/>
<keyword evidence="1 5" id="KW-0597">Phosphoprotein</keyword>
<dbReference type="InterPro" id="IPR000792">
    <property type="entry name" value="Tscrpt_reg_LuxR_C"/>
</dbReference>
<dbReference type="Proteomes" id="UP000182427">
    <property type="component" value="Chromosome I"/>
</dbReference>